<gene>
    <name evidence="18" type="ordered locus">Clocl_2240</name>
</gene>
<accession>G8LXS8</accession>
<proteinExistence type="predicted"/>
<evidence type="ECO:0000256" key="13">
    <source>
        <dbReference type="ARBA" id="ARBA00023014"/>
    </source>
</evidence>
<keyword evidence="11" id="KW-0408">Iron</keyword>
<comment type="function">
    <text evidence="14">Member of the two-component regulatory system NreB/NreC involved in the control of dissimilatory nitrate/nitrite reduction in response to oxygen. NreB functions as a direct oxygen sensor histidine kinase which is autophosphorylated, in the absence of oxygen, probably at the conserved histidine residue, and transfers its phosphate group probably to a conserved aspartate residue of NreC. NreB/NreC activates the expression of the nitrate (narGHJI) and nitrite (nir) reductase operons, as well as the putative nitrate transporter gene narT.</text>
</comment>
<evidence type="ECO:0000256" key="15">
    <source>
        <dbReference type="ARBA" id="ARBA00030800"/>
    </source>
</evidence>
<keyword evidence="13" id="KW-0411">Iron-sulfur</keyword>
<evidence type="ECO:0000313" key="18">
    <source>
        <dbReference type="EMBL" id="AEV68831.1"/>
    </source>
</evidence>
<dbReference type="InterPro" id="IPR003594">
    <property type="entry name" value="HATPase_dom"/>
</dbReference>
<dbReference type="InterPro" id="IPR011712">
    <property type="entry name" value="Sig_transdc_His_kin_sub3_dim/P"/>
</dbReference>
<dbReference type="STRING" id="720554.Clocl_2240"/>
<dbReference type="GO" id="GO:0005737">
    <property type="term" value="C:cytoplasm"/>
    <property type="evidence" value="ECO:0007669"/>
    <property type="project" value="UniProtKB-SubCell"/>
</dbReference>
<keyword evidence="10 18" id="KW-0418">Kinase</keyword>
<feature type="coiled-coil region" evidence="16">
    <location>
        <begin position="19"/>
        <end position="166"/>
    </location>
</feature>
<dbReference type="SMART" id="SM00387">
    <property type="entry name" value="HATPase_c"/>
    <property type="match status" value="1"/>
</dbReference>
<dbReference type="Pfam" id="PF05384">
    <property type="entry name" value="DegS"/>
    <property type="match status" value="1"/>
</dbReference>
<evidence type="ECO:0000259" key="17">
    <source>
        <dbReference type="PROSITE" id="PS50109"/>
    </source>
</evidence>
<dbReference type="PROSITE" id="PS50109">
    <property type="entry name" value="HIS_KIN"/>
    <property type="match status" value="1"/>
</dbReference>
<evidence type="ECO:0000256" key="9">
    <source>
        <dbReference type="ARBA" id="ARBA00022723"/>
    </source>
</evidence>
<evidence type="ECO:0000256" key="11">
    <source>
        <dbReference type="ARBA" id="ARBA00023004"/>
    </source>
</evidence>
<dbReference type="PANTHER" id="PTHR24421:SF55">
    <property type="entry name" value="SENSOR HISTIDINE KINASE YDFH"/>
    <property type="match status" value="1"/>
</dbReference>
<dbReference type="PANTHER" id="PTHR24421">
    <property type="entry name" value="NITRATE/NITRITE SENSOR PROTEIN NARX-RELATED"/>
    <property type="match status" value="1"/>
</dbReference>
<evidence type="ECO:0000256" key="1">
    <source>
        <dbReference type="ARBA" id="ARBA00000085"/>
    </source>
</evidence>
<comment type="subcellular location">
    <subcellularLocation>
        <location evidence="3">Cytoplasm</location>
    </subcellularLocation>
</comment>
<dbReference type="GO" id="GO:0046983">
    <property type="term" value="F:protein dimerization activity"/>
    <property type="evidence" value="ECO:0007669"/>
    <property type="project" value="InterPro"/>
</dbReference>
<dbReference type="RefSeq" id="WP_014255410.1">
    <property type="nucleotide sequence ID" value="NC_016627.1"/>
</dbReference>
<dbReference type="AlphaFoldDB" id="G8LXS8"/>
<dbReference type="Gene3D" id="3.30.565.10">
    <property type="entry name" value="Histidine kinase-like ATPase, C-terminal domain"/>
    <property type="match status" value="1"/>
</dbReference>
<dbReference type="KEGG" id="ccl:Clocl_2240"/>
<keyword evidence="9" id="KW-0479">Metal-binding</keyword>
<evidence type="ECO:0000256" key="7">
    <source>
        <dbReference type="ARBA" id="ARBA00022490"/>
    </source>
</evidence>
<dbReference type="Pfam" id="PF07730">
    <property type="entry name" value="HisKA_3"/>
    <property type="match status" value="1"/>
</dbReference>
<dbReference type="Pfam" id="PF02518">
    <property type="entry name" value="HATPase_c"/>
    <property type="match status" value="1"/>
</dbReference>
<dbReference type="GO" id="GO:0046872">
    <property type="term" value="F:metal ion binding"/>
    <property type="evidence" value="ECO:0007669"/>
    <property type="project" value="UniProtKB-KW"/>
</dbReference>
<reference evidence="18 19" key="2">
    <citation type="journal article" date="2012" name="Stand. Genomic Sci.">
        <title>Complete Genome Sequence of Clostridium clariflavum DSM 19732.</title>
        <authorList>
            <person name="Izquierdo J.A."/>
            <person name="Goodwin L."/>
            <person name="Davenport K.W."/>
            <person name="Teshima H."/>
            <person name="Bruce D."/>
            <person name="Detter C."/>
            <person name="Tapia R."/>
            <person name="Han S."/>
            <person name="Land M."/>
            <person name="Hauser L."/>
            <person name="Jeffries C.D."/>
            <person name="Han J."/>
            <person name="Pitluck S."/>
            <person name="Nolan M."/>
            <person name="Chen A."/>
            <person name="Huntemann M."/>
            <person name="Mavromatis K."/>
            <person name="Mikhailova N."/>
            <person name="Liolios K."/>
            <person name="Woyke T."/>
            <person name="Lynd L.R."/>
        </authorList>
    </citation>
    <scope>NUCLEOTIDE SEQUENCE [LARGE SCALE GENOMIC DNA]</scope>
    <source>
        <strain evidence="19">DSM 19732 / NBRC 101661 / EBR45</strain>
    </source>
</reference>
<dbReference type="InterPro" id="IPR050482">
    <property type="entry name" value="Sensor_HK_TwoCompSys"/>
</dbReference>
<protein>
    <recommendedName>
        <fullName evidence="5">Oxygen sensor histidine kinase NreB</fullName>
        <ecNumber evidence="4">2.7.13.3</ecNumber>
    </recommendedName>
    <alternativeName>
        <fullName evidence="15">Nitrogen regulation protein B</fullName>
    </alternativeName>
</protein>
<comment type="catalytic activity">
    <reaction evidence="1">
        <text>ATP + protein L-histidine = ADP + protein N-phospho-L-histidine.</text>
        <dbReference type="EC" id="2.7.13.3"/>
    </reaction>
</comment>
<evidence type="ECO:0000256" key="5">
    <source>
        <dbReference type="ARBA" id="ARBA00017322"/>
    </source>
</evidence>
<dbReference type="OrthoDB" id="9781904at2"/>
<dbReference type="InterPro" id="IPR016381">
    <property type="entry name" value="Sig_transdc_His_kinase_DegS"/>
</dbReference>
<keyword evidence="8" id="KW-0808">Transferase</keyword>
<evidence type="ECO:0000256" key="12">
    <source>
        <dbReference type="ARBA" id="ARBA00023012"/>
    </source>
</evidence>
<dbReference type="GO" id="GO:0016020">
    <property type="term" value="C:membrane"/>
    <property type="evidence" value="ECO:0007669"/>
    <property type="project" value="InterPro"/>
</dbReference>
<dbReference type="eggNOG" id="COG4585">
    <property type="taxonomic scope" value="Bacteria"/>
</dbReference>
<comment type="cofactor">
    <cofactor evidence="2">
        <name>[4Fe-4S] cluster</name>
        <dbReference type="ChEBI" id="CHEBI:49883"/>
    </cofactor>
</comment>
<keyword evidence="6" id="KW-0004">4Fe-4S</keyword>
<keyword evidence="16" id="KW-0175">Coiled coil</keyword>
<dbReference type="HOGENOM" id="CLU_000445_20_0_9"/>
<dbReference type="InterPro" id="IPR036890">
    <property type="entry name" value="HATPase_C_sf"/>
</dbReference>
<evidence type="ECO:0000256" key="3">
    <source>
        <dbReference type="ARBA" id="ARBA00004496"/>
    </source>
</evidence>
<keyword evidence="7" id="KW-0963">Cytoplasm</keyword>
<dbReference type="EMBL" id="CP003065">
    <property type="protein sequence ID" value="AEV68831.1"/>
    <property type="molecule type" value="Genomic_DNA"/>
</dbReference>
<evidence type="ECO:0000256" key="2">
    <source>
        <dbReference type="ARBA" id="ARBA00001966"/>
    </source>
</evidence>
<feature type="domain" description="Histidine kinase" evidence="17">
    <location>
        <begin position="183"/>
        <end position="384"/>
    </location>
</feature>
<evidence type="ECO:0000256" key="4">
    <source>
        <dbReference type="ARBA" id="ARBA00012438"/>
    </source>
</evidence>
<evidence type="ECO:0000256" key="14">
    <source>
        <dbReference type="ARBA" id="ARBA00024827"/>
    </source>
</evidence>
<dbReference type="CDD" id="cd16917">
    <property type="entry name" value="HATPase_UhpB-NarQ-NarX-like"/>
    <property type="match status" value="1"/>
</dbReference>
<dbReference type="EC" id="2.7.13.3" evidence="4"/>
<dbReference type="SUPFAM" id="SSF55874">
    <property type="entry name" value="ATPase domain of HSP90 chaperone/DNA topoisomerase II/histidine kinase"/>
    <property type="match status" value="1"/>
</dbReference>
<organism evidence="18 19">
    <name type="scientific">Acetivibrio clariflavus (strain DSM 19732 / NBRC 101661 / EBR45)</name>
    <name type="common">Clostridium clariflavum</name>
    <dbReference type="NCBI Taxonomy" id="720554"/>
    <lineage>
        <taxon>Bacteria</taxon>
        <taxon>Bacillati</taxon>
        <taxon>Bacillota</taxon>
        <taxon>Clostridia</taxon>
        <taxon>Eubacteriales</taxon>
        <taxon>Oscillospiraceae</taxon>
        <taxon>Acetivibrio</taxon>
    </lineage>
</organism>
<dbReference type="PRINTS" id="PR00344">
    <property type="entry name" value="BCTRLSENSOR"/>
</dbReference>
<dbReference type="InterPro" id="IPR004358">
    <property type="entry name" value="Sig_transdc_His_kin-like_C"/>
</dbReference>
<dbReference type="InterPro" id="IPR008595">
    <property type="entry name" value="DegS"/>
</dbReference>
<evidence type="ECO:0000256" key="8">
    <source>
        <dbReference type="ARBA" id="ARBA00022679"/>
    </source>
</evidence>
<evidence type="ECO:0000313" key="19">
    <source>
        <dbReference type="Proteomes" id="UP000005435"/>
    </source>
</evidence>
<dbReference type="Proteomes" id="UP000005435">
    <property type="component" value="Chromosome"/>
</dbReference>
<evidence type="ECO:0000256" key="16">
    <source>
        <dbReference type="SAM" id="Coils"/>
    </source>
</evidence>
<name>G8LXS8_ACECE</name>
<keyword evidence="12" id="KW-0902">Two-component regulatory system</keyword>
<sequence length="391" mass="45258">MTNHKVDIANLDRIVKKTIEAINNSKTELFEIAENARKECERLKRELEELKERAALLIDDVEFLESELKQVKRQLMIINKNYDKYTEEEAKQAYEKADSLRIELAIKREQEQYLIRRRNELEIRLKDSIRTAEKADRLISNIGISLSCLTGDLQQVTLQLEDLQQRQIMGLKIIKAQEEERQRVAREMHDGPAQLMSNIVLKAEICERLMDSDPVKAKEELRNLKSIVRDTLQDVRKIIYNLRPMSLDDLGLVPTLQRFILTFQEESNIAVNFKTKGVCEEIKPEISLTIFRIVQESVNNVRKHAEATKVSISLEFLERELRLKVADNGKGFNTEELKTRKDNVNSGFGLYSMRERVDLLNGKFEINSAIGRGTRLDITVPLIPHEEVSNG</sequence>
<evidence type="ECO:0000256" key="10">
    <source>
        <dbReference type="ARBA" id="ARBA00022777"/>
    </source>
</evidence>
<dbReference type="GO" id="GO:0051539">
    <property type="term" value="F:4 iron, 4 sulfur cluster binding"/>
    <property type="evidence" value="ECO:0007669"/>
    <property type="project" value="UniProtKB-KW"/>
</dbReference>
<dbReference type="GO" id="GO:0000155">
    <property type="term" value="F:phosphorelay sensor kinase activity"/>
    <property type="evidence" value="ECO:0007669"/>
    <property type="project" value="InterPro"/>
</dbReference>
<dbReference type="InterPro" id="IPR005467">
    <property type="entry name" value="His_kinase_dom"/>
</dbReference>
<dbReference type="Gene3D" id="1.20.5.1930">
    <property type="match status" value="1"/>
</dbReference>
<dbReference type="PIRSF" id="PIRSF003169">
    <property type="entry name" value="STHK_DegS"/>
    <property type="match status" value="1"/>
</dbReference>
<reference evidence="19" key="1">
    <citation type="submission" date="2011-12" db="EMBL/GenBank/DDBJ databases">
        <title>Complete sequence of Clostridium clariflavum DSM 19732.</title>
        <authorList>
            <consortium name="US DOE Joint Genome Institute"/>
            <person name="Lucas S."/>
            <person name="Han J."/>
            <person name="Lapidus A."/>
            <person name="Cheng J.-F."/>
            <person name="Goodwin L."/>
            <person name="Pitluck S."/>
            <person name="Peters L."/>
            <person name="Teshima H."/>
            <person name="Detter J.C."/>
            <person name="Han C."/>
            <person name="Tapia R."/>
            <person name="Land M."/>
            <person name="Hauser L."/>
            <person name="Kyrpides N."/>
            <person name="Ivanova N."/>
            <person name="Pagani I."/>
            <person name="Kitzmiller T."/>
            <person name="Lynd L."/>
            <person name="Izquierdo J."/>
            <person name="Woyke T."/>
        </authorList>
    </citation>
    <scope>NUCLEOTIDE SEQUENCE [LARGE SCALE GENOMIC DNA]</scope>
    <source>
        <strain evidence="19">DSM 19732 / NBRC 101661 / EBR45</strain>
    </source>
</reference>
<evidence type="ECO:0000256" key="6">
    <source>
        <dbReference type="ARBA" id="ARBA00022485"/>
    </source>
</evidence>
<keyword evidence="19" id="KW-1185">Reference proteome</keyword>